<name>A0A4R2LYD8_9FIRM</name>
<sequence>MPRVKRMKVVVTFPSTVQALKMEQCCKRDGLDGRLIPVPKQISAGCGMAWAAVPDSKTALEIMISQEGIEVEGVYELLL</sequence>
<proteinExistence type="predicted"/>
<evidence type="ECO:0000313" key="3">
    <source>
        <dbReference type="Proteomes" id="UP000295711"/>
    </source>
</evidence>
<dbReference type="OrthoDB" id="3192849at2"/>
<dbReference type="InterPro" id="IPR021778">
    <property type="entry name" value="Se/S_carrier-like"/>
</dbReference>
<dbReference type="AlphaFoldDB" id="A0A4R2LYD8"/>
<keyword evidence="3" id="KW-1185">Reference proteome</keyword>
<dbReference type="RefSeq" id="WP_132089693.1">
    <property type="nucleotide sequence ID" value="NZ_JANKAQ010000003.1"/>
</dbReference>
<feature type="domain" description="Putative Se/S carrier protein-like" evidence="1">
    <location>
        <begin position="9"/>
        <end position="76"/>
    </location>
</feature>
<protein>
    <submittedName>
        <fullName evidence="2">Uncharacterized protein DUF3343</fullName>
    </submittedName>
</protein>
<dbReference type="EMBL" id="SLXA01000003">
    <property type="protein sequence ID" value="TCO85427.1"/>
    <property type="molecule type" value="Genomic_DNA"/>
</dbReference>
<comment type="caution">
    <text evidence="2">The sequence shown here is derived from an EMBL/GenBank/DDBJ whole genome shotgun (WGS) entry which is preliminary data.</text>
</comment>
<gene>
    <name evidence="2" type="ORF">EV212_103148</name>
</gene>
<dbReference type="Pfam" id="PF11823">
    <property type="entry name" value="Se_S_carrier"/>
    <property type="match status" value="1"/>
</dbReference>
<reference evidence="2 3" key="1">
    <citation type="submission" date="2019-03" db="EMBL/GenBank/DDBJ databases">
        <title>Genomic Encyclopedia of Type Strains, Phase IV (KMG-IV): sequencing the most valuable type-strain genomes for metagenomic binning, comparative biology and taxonomic classification.</title>
        <authorList>
            <person name="Goeker M."/>
        </authorList>
    </citation>
    <scope>NUCLEOTIDE SEQUENCE [LARGE SCALE GENOMIC DNA]</scope>
    <source>
        <strain evidence="2 3">DSM 28559</strain>
    </source>
</reference>
<evidence type="ECO:0000313" key="2">
    <source>
        <dbReference type="EMBL" id="TCO85427.1"/>
    </source>
</evidence>
<evidence type="ECO:0000259" key="1">
    <source>
        <dbReference type="Pfam" id="PF11823"/>
    </source>
</evidence>
<organism evidence="2 3">
    <name type="scientific">Frisingicoccus caecimuris</name>
    <dbReference type="NCBI Taxonomy" id="1796636"/>
    <lineage>
        <taxon>Bacteria</taxon>
        <taxon>Bacillati</taxon>
        <taxon>Bacillota</taxon>
        <taxon>Clostridia</taxon>
        <taxon>Lachnospirales</taxon>
        <taxon>Lachnospiraceae</taxon>
        <taxon>Frisingicoccus</taxon>
    </lineage>
</organism>
<accession>A0A4R2LYD8</accession>
<dbReference type="Proteomes" id="UP000295711">
    <property type="component" value="Unassembled WGS sequence"/>
</dbReference>